<dbReference type="Proteomes" id="UP000774326">
    <property type="component" value="Unassembled WGS sequence"/>
</dbReference>
<evidence type="ECO:0000256" key="2">
    <source>
        <dbReference type="ARBA" id="ARBA00008585"/>
    </source>
</evidence>
<reference evidence="8" key="2">
    <citation type="submission" date="2021-01" db="EMBL/GenBank/DDBJ databases">
        <authorList>
            <person name="Schikora-Tamarit M.A."/>
        </authorList>
    </citation>
    <scope>NUCLEOTIDE SEQUENCE</scope>
    <source>
        <strain evidence="8">CBS2887</strain>
    </source>
</reference>
<evidence type="ECO:0000313" key="8">
    <source>
        <dbReference type="EMBL" id="KAH3678537.1"/>
    </source>
</evidence>
<keyword evidence="3" id="KW-0132">Cell division</keyword>
<evidence type="ECO:0000256" key="5">
    <source>
        <dbReference type="ARBA" id="ARBA00022829"/>
    </source>
</evidence>
<accession>A0A9P8PVU0</accession>
<comment type="similarity">
    <text evidence="2">Belongs to the SCC4/mau-2 family.</text>
</comment>
<dbReference type="GO" id="GO:0007059">
    <property type="term" value="P:chromosome segregation"/>
    <property type="evidence" value="ECO:0007669"/>
    <property type="project" value="UniProtKB-KW"/>
</dbReference>
<organism evidence="8 9">
    <name type="scientific">Wickerhamomyces pijperi</name>
    <name type="common">Yeast</name>
    <name type="synonym">Pichia pijperi</name>
    <dbReference type="NCBI Taxonomy" id="599730"/>
    <lineage>
        <taxon>Eukaryota</taxon>
        <taxon>Fungi</taxon>
        <taxon>Dikarya</taxon>
        <taxon>Ascomycota</taxon>
        <taxon>Saccharomycotina</taxon>
        <taxon>Saccharomycetes</taxon>
        <taxon>Phaffomycetales</taxon>
        <taxon>Wickerhamomycetaceae</taxon>
        <taxon>Wickerhamomyces</taxon>
    </lineage>
</organism>
<dbReference type="EMBL" id="JAEUBG010005079">
    <property type="protein sequence ID" value="KAH3678537.1"/>
    <property type="molecule type" value="Genomic_DNA"/>
</dbReference>
<evidence type="ECO:0000256" key="7">
    <source>
        <dbReference type="ARBA" id="ARBA00023306"/>
    </source>
</evidence>
<keyword evidence="6" id="KW-0539">Nucleus</keyword>
<dbReference type="InterPro" id="IPR019440">
    <property type="entry name" value="MAU2"/>
</dbReference>
<keyword evidence="9" id="KW-1185">Reference proteome</keyword>
<dbReference type="GO" id="GO:0051301">
    <property type="term" value="P:cell division"/>
    <property type="evidence" value="ECO:0007669"/>
    <property type="project" value="UniProtKB-KW"/>
</dbReference>
<keyword evidence="5" id="KW-0159">Chromosome partition</keyword>
<dbReference type="OrthoDB" id="3981211at2759"/>
<name>A0A9P8PVU0_WICPI</name>
<dbReference type="Pfam" id="PF10345">
    <property type="entry name" value="Cohesin_load"/>
    <property type="match status" value="1"/>
</dbReference>
<comment type="subcellular location">
    <subcellularLocation>
        <location evidence="1">Nucleus</location>
    </subcellularLocation>
</comment>
<dbReference type="GO" id="GO:0007064">
    <property type="term" value="P:mitotic sister chromatid cohesion"/>
    <property type="evidence" value="ECO:0007669"/>
    <property type="project" value="InterPro"/>
</dbReference>
<keyword evidence="7" id="KW-0131">Cell cycle</keyword>
<protein>
    <submittedName>
        <fullName evidence="8">Uncharacterized protein</fullName>
    </submittedName>
</protein>
<dbReference type="AlphaFoldDB" id="A0A9P8PVU0"/>
<evidence type="ECO:0000256" key="3">
    <source>
        <dbReference type="ARBA" id="ARBA00022618"/>
    </source>
</evidence>
<reference evidence="8" key="1">
    <citation type="journal article" date="2021" name="Open Biol.">
        <title>Shared evolutionary footprints suggest mitochondrial oxidative damage underlies multiple complex I losses in fungi.</title>
        <authorList>
            <person name="Schikora-Tamarit M.A."/>
            <person name="Marcet-Houben M."/>
            <person name="Nosek J."/>
            <person name="Gabaldon T."/>
        </authorList>
    </citation>
    <scope>NUCLEOTIDE SEQUENCE</scope>
    <source>
        <strain evidence="8">CBS2887</strain>
    </source>
</reference>
<evidence type="ECO:0000313" key="9">
    <source>
        <dbReference type="Proteomes" id="UP000774326"/>
    </source>
</evidence>
<gene>
    <name evidence="8" type="ORF">WICPIJ_008830</name>
</gene>
<evidence type="ECO:0000256" key="4">
    <source>
        <dbReference type="ARBA" id="ARBA00022776"/>
    </source>
</evidence>
<evidence type="ECO:0000256" key="1">
    <source>
        <dbReference type="ARBA" id="ARBA00004123"/>
    </source>
</evidence>
<sequence length="609" mass="70640">MNTNEESYQLAQYYYQYAQTQGISCQSSVNLKEYFSLLKLSLSLLFKITSSNQKTPLALKLKAFLLISKILQNESLDEGYQQYLDQIIVLTQNTLTDPTHLFFNLQAKYLLCKSYNITPSNYKQTLNIVTPHEKFLVFKYLRFDVLDKVSKEQAIQYLTGTVIPALPLDPRFKRLVDYIKLLEFQYCLQNNLPVTSDIDSIQPDDVQLMSMKHICECLYYLQYSPELKDGTSQGLEDKLRKLAAFLTNNQAQLNNDVIEVRFPFLENQDFVITAEWMNYNELNILFSFYYGLNILNRSFEKRKSIALFQNAKTLLTHELGKFNKFNTNIKGLVPRFNRLKEWSQVCQFFLLLEKIIVEDIALETFNKETFNIGDPILVLYVTAFYHQSNADLKKAQSIYDIILNHYDKPQNYEIVVYSLLNYYLITSGQISLSKRTDGTMSQELIALSAKKNKLLEEINRRSQGCGKFMVRITLEILYLVENPDHLSILELNSKVSQILKTKEISSNQQSKSSTFEKLKKTPQLLAILLYLNSSTLNANSDERQKTSQVSFNLAKYGNFKFLRYISGLLNLQNAQFANNFAQVSIQTSKLDKIRVKLEQRNNDFTTSNV</sequence>
<comment type="caution">
    <text evidence="8">The sequence shown here is derived from an EMBL/GenBank/DDBJ whole genome shotgun (WGS) entry which is preliminary data.</text>
</comment>
<proteinExistence type="inferred from homology"/>
<keyword evidence="4" id="KW-0498">Mitosis</keyword>
<dbReference type="GO" id="GO:0005634">
    <property type="term" value="C:nucleus"/>
    <property type="evidence" value="ECO:0007669"/>
    <property type="project" value="UniProtKB-SubCell"/>
</dbReference>
<evidence type="ECO:0000256" key="6">
    <source>
        <dbReference type="ARBA" id="ARBA00023242"/>
    </source>
</evidence>